<evidence type="ECO:0000256" key="1">
    <source>
        <dbReference type="SAM" id="MobiDB-lite"/>
    </source>
</evidence>
<sequence length="335" mass="36176">MPESSAAKRTPMARKASKLANRAGLPNADRFGQFDLQKLGGQGHIGQHPLYLVVERWPNLAGGHIDGKTERLPCRSLPLVHLATGLAQHPRAYFRHQAERLGQRQELAGRQQAKPRMPPAHQRFRASDPVIAQIDQRLVMQVKLSAPPPPAPTRAAVHPAGCELVMIRPGRRAAAALRPERNKPVSASAATPQCSPRKATGGRPGQHGGENRQMAGAGQHGQRTPQVAGNGLARLGRQFVRGVHGNASSCARSAGMEASCALRWANAARRRSTNWRSTGKLRCGLCAVRCVERTAQPRQGIQADTRLEGRAHEPQPLQGRIVEHAVAARGAGHRP</sequence>
<geneLocation type="plasmid" evidence="2">
    <name>pW09308-KPC</name>
</geneLocation>
<organism evidence="2">
    <name type="scientific">Klebsiella pneumoniae</name>
    <dbReference type="NCBI Taxonomy" id="573"/>
    <lineage>
        <taxon>Bacteria</taxon>
        <taxon>Pseudomonadati</taxon>
        <taxon>Pseudomonadota</taxon>
        <taxon>Gammaproteobacteria</taxon>
        <taxon>Enterobacterales</taxon>
        <taxon>Enterobacteriaceae</taxon>
        <taxon>Klebsiella/Raoultella group</taxon>
        <taxon>Klebsiella</taxon>
        <taxon>Klebsiella pneumoniae complex</taxon>
    </lineage>
</organism>
<accession>A0A6M4NXJ5</accession>
<name>A0A6M4NXJ5_KLEPN</name>
<feature type="region of interest" description="Disordered" evidence="1">
    <location>
        <begin position="1"/>
        <end position="27"/>
    </location>
</feature>
<dbReference type="AlphaFoldDB" id="A0A6M4NXJ5"/>
<dbReference type="EMBL" id="MT108210">
    <property type="protein sequence ID" value="QJS02346.1"/>
    <property type="molecule type" value="Genomic_DNA"/>
</dbReference>
<feature type="region of interest" description="Disordered" evidence="1">
    <location>
        <begin position="177"/>
        <end position="227"/>
    </location>
</feature>
<keyword evidence="2" id="KW-0614">Plasmid</keyword>
<protein>
    <submittedName>
        <fullName evidence="2">Uncharacterized protein</fullName>
    </submittedName>
</protein>
<evidence type="ECO:0000313" key="2">
    <source>
        <dbReference type="EMBL" id="QJS02346.1"/>
    </source>
</evidence>
<reference evidence="2" key="1">
    <citation type="submission" date="2020-02" db="EMBL/GenBank/DDBJ databases">
        <title>Compelete sequence of pW09308-KPC.</title>
        <authorList>
            <person name="Zhou D."/>
        </authorList>
    </citation>
    <scope>NUCLEOTIDE SEQUENCE</scope>
    <source>
        <strain evidence="2">W09308</strain>
        <plasmid evidence="2">pW09308-KPC</plasmid>
    </source>
</reference>
<proteinExistence type="predicted"/>